<name>A0ABR4XKZ1_9PORP</name>
<sequence length="245" mass="26518">MKKILLTAALIGGAFAFTACNGTKNSVPLSAQKTTKDSMAYLIGFYQGQQMKFQIDMMKGQVGSVIPGDSLDVALFTAGLETALKGDTIEMNSMAVQEFLETAFEKLRKVAADANKAKGEEFMAKNAKEEGVITTESGLQYKIETEGEGAMPTVEDMVVVHYKGTLLNGEVFDSSYDRGEPATFPLNGVIKGWTEGLQLVKVGSKFTLWVPAELAYGENGSGNKIGPNETLRFDCELIEIKAKEQ</sequence>
<feature type="signal peptide" evidence="7">
    <location>
        <begin position="1"/>
        <end position="19"/>
    </location>
</feature>
<dbReference type="InterPro" id="IPR000774">
    <property type="entry name" value="PPIase_FKBP_N"/>
</dbReference>
<dbReference type="EMBL" id="JQZV01000009">
    <property type="protein sequence ID" value="KGN92530.1"/>
    <property type="molecule type" value="Genomic_DNA"/>
</dbReference>
<evidence type="ECO:0000256" key="4">
    <source>
        <dbReference type="ARBA" id="ARBA00023235"/>
    </source>
</evidence>
<organism evidence="9 10">
    <name type="scientific">Porphyromonas canoris</name>
    <dbReference type="NCBI Taxonomy" id="36875"/>
    <lineage>
        <taxon>Bacteria</taxon>
        <taxon>Pseudomonadati</taxon>
        <taxon>Bacteroidota</taxon>
        <taxon>Bacteroidia</taxon>
        <taxon>Bacteroidales</taxon>
        <taxon>Porphyromonadaceae</taxon>
        <taxon>Porphyromonas</taxon>
    </lineage>
</organism>
<dbReference type="Gene3D" id="1.10.287.460">
    <property type="entry name" value="Peptidyl-prolyl cis-trans isomerase, FKBP-type, N-terminal domain"/>
    <property type="match status" value="1"/>
</dbReference>
<gene>
    <name evidence="9" type="ORF">HQ43_04575</name>
</gene>
<comment type="catalytic activity">
    <reaction evidence="1 5 6">
        <text>[protein]-peptidylproline (omega=180) = [protein]-peptidylproline (omega=0)</text>
        <dbReference type="Rhea" id="RHEA:16237"/>
        <dbReference type="Rhea" id="RHEA-COMP:10747"/>
        <dbReference type="Rhea" id="RHEA-COMP:10748"/>
        <dbReference type="ChEBI" id="CHEBI:83833"/>
        <dbReference type="ChEBI" id="CHEBI:83834"/>
        <dbReference type="EC" id="5.2.1.8"/>
    </reaction>
</comment>
<dbReference type="InterPro" id="IPR046357">
    <property type="entry name" value="PPIase_dom_sf"/>
</dbReference>
<keyword evidence="10" id="KW-1185">Reference proteome</keyword>
<keyword evidence="4 5" id="KW-0413">Isomerase</keyword>
<keyword evidence="7" id="KW-0732">Signal</keyword>
<evidence type="ECO:0000259" key="8">
    <source>
        <dbReference type="PROSITE" id="PS50059"/>
    </source>
</evidence>
<comment type="similarity">
    <text evidence="2 6">Belongs to the FKBP-type PPIase family.</text>
</comment>
<dbReference type="Proteomes" id="UP000030101">
    <property type="component" value="Unassembled WGS sequence"/>
</dbReference>
<accession>A0ABR4XKZ1</accession>
<evidence type="ECO:0000313" key="9">
    <source>
        <dbReference type="EMBL" id="KGN92530.1"/>
    </source>
</evidence>
<dbReference type="PANTHER" id="PTHR43811">
    <property type="entry name" value="FKBP-TYPE PEPTIDYL-PROLYL CIS-TRANS ISOMERASE FKPA"/>
    <property type="match status" value="1"/>
</dbReference>
<comment type="caution">
    <text evidence="9">The sequence shown here is derived from an EMBL/GenBank/DDBJ whole genome shotgun (WGS) entry which is preliminary data.</text>
</comment>
<dbReference type="SUPFAM" id="SSF54534">
    <property type="entry name" value="FKBP-like"/>
    <property type="match status" value="1"/>
</dbReference>
<dbReference type="EC" id="5.2.1.8" evidence="6"/>
<feature type="chain" id="PRO_5047012163" description="Peptidyl-prolyl cis-trans isomerase" evidence="7">
    <location>
        <begin position="20"/>
        <end position="245"/>
    </location>
</feature>
<dbReference type="PROSITE" id="PS50059">
    <property type="entry name" value="FKBP_PPIASE"/>
    <property type="match status" value="1"/>
</dbReference>
<dbReference type="PANTHER" id="PTHR43811:SF19">
    <property type="entry name" value="39 KDA FK506-BINDING NUCLEAR PROTEIN"/>
    <property type="match status" value="1"/>
</dbReference>
<evidence type="ECO:0000256" key="1">
    <source>
        <dbReference type="ARBA" id="ARBA00000971"/>
    </source>
</evidence>
<evidence type="ECO:0000256" key="2">
    <source>
        <dbReference type="ARBA" id="ARBA00006577"/>
    </source>
</evidence>
<keyword evidence="3 5" id="KW-0697">Rotamase</keyword>
<protein>
    <recommendedName>
        <fullName evidence="6">Peptidyl-prolyl cis-trans isomerase</fullName>
        <ecNumber evidence="6">5.2.1.8</ecNumber>
    </recommendedName>
</protein>
<feature type="domain" description="PPIase FKBP-type" evidence="8">
    <location>
        <begin position="155"/>
        <end position="241"/>
    </location>
</feature>
<dbReference type="Pfam" id="PF01346">
    <property type="entry name" value="FKBP_N"/>
    <property type="match status" value="1"/>
</dbReference>
<dbReference type="Pfam" id="PF00254">
    <property type="entry name" value="FKBP_C"/>
    <property type="match status" value="1"/>
</dbReference>
<dbReference type="PROSITE" id="PS51257">
    <property type="entry name" value="PROKAR_LIPOPROTEIN"/>
    <property type="match status" value="1"/>
</dbReference>
<evidence type="ECO:0000256" key="7">
    <source>
        <dbReference type="SAM" id="SignalP"/>
    </source>
</evidence>
<evidence type="ECO:0000256" key="3">
    <source>
        <dbReference type="ARBA" id="ARBA00023110"/>
    </source>
</evidence>
<dbReference type="Gene3D" id="3.10.50.40">
    <property type="match status" value="1"/>
</dbReference>
<evidence type="ECO:0000256" key="6">
    <source>
        <dbReference type="RuleBase" id="RU003915"/>
    </source>
</evidence>
<evidence type="ECO:0000256" key="5">
    <source>
        <dbReference type="PROSITE-ProRule" id="PRU00277"/>
    </source>
</evidence>
<dbReference type="InterPro" id="IPR036944">
    <property type="entry name" value="PPIase_FKBP_N_sf"/>
</dbReference>
<dbReference type="RefSeq" id="WP_036790239.1">
    <property type="nucleotide sequence ID" value="NZ_JQZV01000009.1"/>
</dbReference>
<dbReference type="InterPro" id="IPR001179">
    <property type="entry name" value="PPIase_FKBP_dom"/>
</dbReference>
<evidence type="ECO:0000313" key="10">
    <source>
        <dbReference type="Proteomes" id="UP000030101"/>
    </source>
</evidence>
<proteinExistence type="inferred from homology"/>
<reference evidence="9 10" key="1">
    <citation type="submission" date="2014-08" db="EMBL/GenBank/DDBJ databases">
        <title>Porphyromonas canoris strain:OH2762 Genome sequencing.</title>
        <authorList>
            <person name="Wallis C."/>
            <person name="Deusch O."/>
            <person name="O'Flynn C."/>
            <person name="Davis I."/>
            <person name="Jospin G."/>
            <person name="Darling A.E."/>
            <person name="Coil D.A."/>
            <person name="Alexiev A."/>
            <person name="Horsfall A."/>
            <person name="Kirkwood N."/>
            <person name="Harris S."/>
            <person name="Eisen J.A."/>
        </authorList>
    </citation>
    <scope>NUCLEOTIDE SEQUENCE [LARGE SCALE GENOMIC DNA]</scope>
    <source>
        <strain evidence="10">COT-108 OH2762</strain>
    </source>
</reference>